<comment type="caution">
    <text evidence="3">The sequence shown here is derived from an EMBL/GenBank/DDBJ whole genome shotgun (WGS) entry which is preliminary data.</text>
</comment>
<dbReference type="InterPro" id="IPR011992">
    <property type="entry name" value="EF-hand-dom_pair"/>
</dbReference>
<dbReference type="SUPFAM" id="SSF47473">
    <property type="entry name" value="EF-hand"/>
    <property type="match status" value="2"/>
</dbReference>
<dbReference type="InterPro" id="IPR015153">
    <property type="entry name" value="EF-hand_dom_typ1"/>
</dbReference>
<reference evidence="3 4" key="1">
    <citation type="submission" date="2016-06" db="EMBL/GenBank/DDBJ databases">
        <title>The Draft Genome Sequence and Annotation of the Desert Woodrat Neotoma lepida.</title>
        <authorList>
            <person name="Campbell M."/>
            <person name="Oakeson K.F."/>
            <person name="Yandell M."/>
            <person name="Halpert J.R."/>
            <person name="Dearing D."/>
        </authorList>
    </citation>
    <scope>NUCLEOTIDE SEQUENCE [LARGE SCALE GENOMIC DNA]</scope>
    <source>
        <strain evidence="3">417</strain>
        <tissue evidence="3">Liver</tissue>
    </source>
</reference>
<dbReference type="OrthoDB" id="6019271at2759"/>
<evidence type="ECO:0000259" key="2">
    <source>
        <dbReference type="Pfam" id="PF09069"/>
    </source>
</evidence>
<protein>
    <submittedName>
        <fullName evidence="3">Uncharacterized protein</fullName>
    </submittedName>
</protein>
<dbReference type="GO" id="GO:0099536">
    <property type="term" value="P:synaptic signaling"/>
    <property type="evidence" value="ECO:0007669"/>
    <property type="project" value="TreeGrafter"/>
</dbReference>
<dbReference type="PANTHER" id="PTHR12268">
    <property type="entry name" value="E3 UBIQUITIN-PROTEIN LIGASE KCMF1"/>
    <property type="match status" value="1"/>
</dbReference>
<dbReference type="GO" id="GO:0005886">
    <property type="term" value="C:plasma membrane"/>
    <property type="evidence" value="ECO:0007669"/>
    <property type="project" value="TreeGrafter"/>
</dbReference>
<dbReference type="EMBL" id="LZPO01018072">
    <property type="protein sequence ID" value="OBS79761.1"/>
    <property type="molecule type" value="Genomic_DNA"/>
</dbReference>
<evidence type="ECO:0000313" key="3">
    <source>
        <dbReference type="EMBL" id="OBS79761.1"/>
    </source>
</evidence>
<feature type="domain" description="EF-hand" evidence="2">
    <location>
        <begin position="94"/>
        <end position="133"/>
    </location>
</feature>
<dbReference type="STRING" id="56216.A0A1A6HNB7"/>
<feature type="non-terminal residue" evidence="3">
    <location>
        <position position="144"/>
    </location>
</feature>
<name>A0A1A6HNB7_NEOLE</name>
<proteinExistence type="predicted"/>
<dbReference type="PANTHER" id="PTHR12268:SF19">
    <property type="entry name" value="DYSTROBREVIN ALPHA"/>
    <property type="match status" value="1"/>
</dbReference>
<feature type="non-terminal residue" evidence="3">
    <location>
        <position position="1"/>
    </location>
</feature>
<dbReference type="AlphaFoldDB" id="A0A1A6HNB7"/>
<dbReference type="GO" id="GO:0045202">
    <property type="term" value="C:synapse"/>
    <property type="evidence" value="ECO:0007669"/>
    <property type="project" value="TreeGrafter"/>
</dbReference>
<sequence>HLVDIWNVIEALRENALNNLDPNIELNVARLEAVLSTIFYQLNKRMPTTHQIHVEQSISLLLNFLLAAFDPIHHQMPTSYHSHLLSISQAQMPKFFFMTADKKKVTLNGFLDTLMSDPPPQCLVWLPLLHRLANVENGSPFITR</sequence>
<gene>
    <name evidence="3" type="ORF">A6R68_22037</name>
</gene>
<evidence type="ECO:0000259" key="1">
    <source>
        <dbReference type="Pfam" id="PF09068"/>
    </source>
</evidence>
<dbReference type="InterPro" id="IPR015154">
    <property type="entry name" value="EF-hand_dom_typ2"/>
</dbReference>
<dbReference type="Gene3D" id="1.10.238.10">
    <property type="entry name" value="EF-hand"/>
    <property type="match status" value="1"/>
</dbReference>
<evidence type="ECO:0000313" key="4">
    <source>
        <dbReference type="Proteomes" id="UP000092124"/>
    </source>
</evidence>
<keyword evidence="4" id="KW-1185">Reference proteome</keyword>
<dbReference type="Pfam" id="PF09068">
    <property type="entry name" value="EF-hand_2"/>
    <property type="match status" value="1"/>
</dbReference>
<feature type="domain" description="EF-hand" evidence="1">
    <location>
        <begin position="1"/>
        <end position="72"/>
    </location>
</feature>
<dbReference type="Pfam" id="PF09069">
    <property type="entry name" value="EF-hand_3"/>
    <property type="match status" value="1"/>
</dbReference>
<dbReference type="InterPro" id="IPR050774">
    <property type="entry name" value="KCMF1/Dystrophin"/>
</dbReference>
<organism evidence="3 4">
    <name type="scientific">Neotoma lepida</name>
    <name type="common">Desert woodrat</name>
    <dbReference type="NCBI Taxonomy" id="56216"/>
    <lineage>
        <taxon>Eukaryota</taxon>
        <taxon>Metazoa</taxon>
        <taxon>Chordata</taxon>
        <taxon>Craniata</taxon>
        <taxon>Vertebrata</taxon>
        <taxon>Euteleostomi</taxon>
        <taxon>Mammalia</taxon>
        <taxon>Eutheria</taxon>
        <taxon>Euarchontoglires</taxon>
        <taxon>Glires</taxon>
        <taxon>Rodentia</taxon>
        <taxon>Myomorpha</taxon>
        <taxon>Muroidea</taxon>
        <taxon>Cricetidae</taxon>
        <taxon>Neotominae</taxon>
        <taxon>Neotoma</taxon>
    </lineage>
</organism>
<dbReference type="Proteomes" id="UP000092124">
    <property type="component" value="Unassembled WGS sequence"/>
</dbReference>
<accession>A0A1A6HNB7</accession>